<keyword evidence="3" id="KW-1185">Reference proteome</keyword>
<reference evidence="2 3" key="1">
    <citation type="submission" date="2019-07" db="EMBL/GenBank/DDBJ databases">
        <title>Finished genome of Venturia effusa.</title>
        <authorList>
            <person name="Young C.A."/>
            <person name="Cox M.P."/>
            <person name="Ganley A.R.D."/>
            <person name="David W.J."/>
        </authorList>
    </citation>
    <scope>NUCLEOTIDE SEQUENCE [LARGE SCALE GENOMIC DNA]</scope>
    <source>
        <strain evidence="3">albino</strain>
    </source>
</reference>
<sequence length="143" mass="16322">MSTAPRQNREIGDENGSNSSPKAKTTFFSLPCELRQKILLKTTPDRRTECACFYDGSRLWSERDLVRQVESHTSMLSDVHPRLEGDLQFVRKKWLSDVDKIFRKCSGSIEIDASTGTIKTRSGWQMLDPIACKLRADGVLQWL</sequence>
<evidence type="ECO:0000313" key="3">
    <source>
        <dbReference type="Proteomes" id="UP000316270"/>
    </source>
</evidence>
<gene>
    <name evidence="2" type="ORF">FKW77_010662</name>
</gene>
<organism evidence="2 3">
    <name type="scientific">Venturia effusa</name>
    <dbReference type="NCBI Taxonomy" id="50376"/>
    <lineage>
        <taxon>Eukaryota</taxon>
        <taxon>Fungi</taxon>
        <taxon>Dikarya</taxon>
        <taxon>Ascomycota</taxon>
        <taxon>Pezizomycotina</taxon>
        <taxon>Dothideomycetes</taxon>
        <taxon>Pleosporomycetidae</taxon>
        <taxon>Venturiales</taxon>
        <taxon>Venturiaceae</taxon>
        <taxon>Venturia</taxon>
    </lineage>
</organism>
<evidence type="ECO:0000256" key="1">
    <source>
        <dbReference type="SAM" id="MobiDB-lite"/>
    </source>
</evidence>
<feature type="region of interest" description="Disordered" evidence="1">
    <location>
        <begin position="1"/>
        <end position="23"/>
    </location>
</feature>
<proteinExistence type="predicted"/>
<dbReference type="Proteomes" id="UP000316270">
    <property type="component" value="Chromosome 1"/>
</dbReference>
<protein>
    <submittedName>
        <fullName evidence="2">Uncharacterized protein</fullName>
    </submittedName>
</protein>
<accession>A0A517KY37</accession>
<dbReference type="AlphaFoldDB" id="A0A517KY37"/>
<name>A0A517KY37_9PEZI</name>
<dbReference type="EMBL" id="CP042185">
    <property type="protein sequence ID" value="QDS68298.1"/>
    <property type="molecule type" value="Genomic_DNA"/>
</dbReference>
<evidence type="ECO:0000313" key="2">
    <source>
        <dbReference type="EMBL" id="QDS68298.1"/>
    </source>
</evidence>